<sequence>MGIGTSIFLLAVGAILTFALNASIGGLDLNVVGWILMAAGVVGLIMTTLVWGRRRQVVATTEEPVEYRRVEERRDVAPPL</sequence>
<keyword evidence="4" id="KW-1185">Reference proteome</keyword>
<accession>A0A4R0G5V7</accession>
<proteinExistence type="predicted"/>
<dbReference type="InterPro" id="IPR045597">
    <property type="entry name" value="DUF6458"/>
</dbReference>
<comment type="caution">
    <text evidence="3">The sequence shown here is derived from an EMBL/GenBank/DDBJ whole genome shotgun (WGS) entry which is preliminary data.</text>
</comment>
<dbReference type="OrthoDB" id="4775046at2"/>
<dbReference type="Pfam" id="PF20059">
    <property type="entry name" value="DUF6458"/>
    <property type="match status" value="1"/>
</dbReference>
<feature type="transmembrane region" description="Helical" evidence="1">
    <location>
        <begin position="31"/>
        <end position="51"/>
    </location>
</feature>
<evidence type="ECO:0000259" key="2">
    <source>
        <dbReference type="Pfam" id="PF20059"/>
    </source>
</evidence>
<feature type="domain" description="DUF6458" evidence="2">
    <location>
        <begin position="1"/>
        <end position="75"/>
    </location>
</feature>
<reference evidence="3 4" key="1">
    <citation type="submission" date="2019-02" db="EMBL/GenBank/DDBJ databases">
        <title>Jishengella sp. nov., isolated from a root of Zingiber montanum.</title>
        <authorList>
            <person name="Kuncharoen N."/>
            <person name="Kudo T."/>
            <person name="Masahiro Y."/>
            <person name="Ohkuma M."/>
            <person name="Tanasupawat S."/>
        </authorList>
    </citation>
    <scope>NUCLEOTIDE SEQUENCE [LARGE SCALE GENOMIC DNA]</scope>
    <source>
        <strain evidence="3 4">PLAI 1-1</strain>
    </source>
</reference>
<dbReference type="RefSeq" id="WP_131307705.1">
    <property type="nucleotide sequence ID" value="NZ_SJJR01000022.1"/>
</dbReference>
<protein>
    <recommendedName>
        <fullName evidence="2">DUF6458 domain-containing protein</fullName>
    </recommendedName>
</protein>
<name>A0A4R0G5V7_9ACTN</name>
<dbReference type="Proteomes" id="UP000292274">
    <property type="component" value="Unassembled WGS sequence"/>
</dbReference>
<evidence type="ECO:0000313" key="4">
    <source>
        <dbReference type="Proteomes" id="UP000292274"/>
    </source>
</evidence>
<organism evidence="3 4">
    <name type="scientific">Micromonospora zingiberis</name>
    <dbReference type="NCBI Taxonomy" id="2053011"/>
    <lineage>
        <taxon>Bacteria</taxon>
        <taxon>Bacillati</taxon>
        <taxon>Actinomycetota</taxon>
        <taxon>Actinomycetes</taxon>
        <taxon>Micromonosporales</taxon>
        <taxon>Micromonosporaceae</taxon>
        <taxon>Micromonospora</taxon>
    </lineage>
</organism>
<dbReference type="EMBL" id="SJJR01000022">
    <property type="protein sequence ID" value="TCB92150.1"/>
    <property type="molecule type" value="Genomic_DNA"/>
</dbReference>
<evidence type="ECO:0000256" key="1">
    <source>
        <dbReference type="SAM" id="Phobius"/>
    </source>
</evidence>
<keyword evidence="1" id="KW-0812">Transmembrane</keyword>
<gene>
    <name evidence="3" type="ORF">E0H26_24575</name>
</gene>
<evidence type="ECO:0000313" key="3">
    <source>
        <dbReference type="EMBL" id="TCB92150.1"/>
    </source>
</evidence>
<keyword evidence="1" id="KW-1133">Transmembrane helix</keyword>
<keyword evidence="1" id="KW-0472">Membrane</keyword>
<dbReference type="AlphaFoldDB" id="A0A4R0G5V7"/>